<organism evidence="2 3">
    <name type="scientific">Virgisporangium aurantiacum</name>
    <dbReference type="NCBI Taxonomy" id="175570"/>
    <lineage>
        <taxon>Bacteria</taxon>
        <taxon>Bacillati</taxon>
        <taxon>Actinomycetota</taxon>
        <taxon>Actinomycetes</taxon>
        <taxon>Micromonosporales</taxon>
        <taxon>Micromonosporaceae</taxon>
        <taxon>Virgisporangium</taxon>
    </lineage>
</organism>
<dbReference type="AlphaFoldDB" id="A0A8J3Z6U7"/>
<protein>
    <recommendedName>
        <fullName evidence="4">DUF4386 domain-containing protein</fullName>
    </recommendedName>
</protein>
<evidence type="ECO:0008006" key="4">
    <source>
        <dbReference type="Google" id="ProtNLM"/>
    </source>
</evidence>
<dbReference type="Pfam" id="PF14329">
    <property type="entry name" value="DUF4386"/>
    <property type="match status" value="1"/>
</dbReference>
<feature type="transmembrane region" description="Helical" evidence="1">
    <location>
        <begin position="144"/>
        <end position="168"/>
    </location>
</feature>
<sequence>MRCLLGRITGVLYLALALLGMCSPMFLESTVVPGDAALAVTFYVLLRGTDRAVALAAQLPRLFEAYRLLTGAESGVDDRAFADLEAFRTGFSLALVFFGVHLALLGYLLHRSGLVPRVLGALVGVSGVAYLIDSFGSLLTTGYGGALAGGLILLMLVGELGLVGWLLVRGVAAREEALSGR</sequence>
<keyword evidence="3" id="KW-1185">Reference proteome</keyword>
<comment type="caution">
    <text evidence="2">The sequence shown here is derived from an EMBL/GenBank/DDBJ whole genome shotgun (WGS) entry which is preliminary data.</text>
</comment>
<reference evidence="2" key="1">
    <citation type="submission" date="2021-01" db="EMBL/GenBank/DDBJ databases">
        <title>Whole genome shotgun sequence of Virgisporangium aurantiacum NBRC 16421.</title>
        <authorList>
            <person name="Komaki H."/>
            <person name="Tamura T."/>
        </authorList>
    </citation>
    <scope>NUCLEOTIDE SEQUENCE</scope>
    <source>
        <strain evidence="2">NBRC 16421</strain>
    </source>
</reference>
<keyword evidence="1" id="KW-0472">Membrane</keyword>
<name>A0A8J3Z6U7_9ACTN</name>
<feature type="transmembrane region" description="Helical" evidence="1">
    <location>
        <begin position="114"/>
        <end position="132"/>
    </location>
</feature>
<evidence type="ECO:0000256" key="1">
    <source>
        <dbReference type="SAM" id="Phobius"/>
    </source>
</evidence>
<keyword evidence="1" id="KW-0812">Transmembrane</keyword>
<dbReference type="InterPro" id="IPR025495">
    <property type="entry name" value="DUF4386"/>
</dbReference>
<dbReference type="RefSeq" id="WP_203993559.1">
    <property type="nucleotide sequence ID" value="NZ_BOPG01000023.1"/>
</dbReference>
<evidence type="ECO:0000313" key="2">
    <source>
        <dbReference type="EMBL" id="GIJ55973.1"/>
    </source>
</evidence>
<evidence type="ECO:0000313" key="3">
    <source>
        <dbReference type="Proteomes" id="UP000612585"/>
    </source>
</evidence>
<keyword evidence="1" id="KW-1133">Transmembrane helix</keyword>
<accession>A0A8J3Z6U7</accession>
<feature type="transmembrane region" description="Helical" evidence="1">
    <location>
        <begin position="91"/>
        <end position="109"/>
    </location>
</feature>
<dbReference type="EMBL" id="BOPG01000023">
    <property type="protein sequence ID" value="GIJ55973.1"/>
    <property type="molecule type" value="Genomic_DNA"/>
</dbReference>
<proteinExistence type="predicted"/>
<gene>
    <name evidence="2" type="ORF">Vau01_034890</name>
</gene>
<dbReference type="Proteomes" id="UP000612585">
    <property type="component" value="Unassembled WGS sequence"/>
</dbReference>